<dbReference type="Gene3D" id="3.30.70.100">
    <property type="match status" value="2"/>
</dbReference>
<proteinExistence type="predicted"/>
<name>A0ABW5DDN6_9HYPH</name>
<accession>A0ABW5DDN6</accession>
<gene>
    <name evidence="1" type="ORF">ACFSMZ_02475</name>
</gene>
<keyword evidence="2" id="KW-1185">Reference proteome</keyword>
<evidence type="ECO:0000313" key="1">
    <source>
        <dbReference type="EMBL" id="MFD2258633.1"/>
    </source>
</evidence>
<dbReference type="SUPFAM" id="SSF54909">
    <property type="entry name" value="Dimeric alpha+beta barrel"/>
    <property type="match status" value="2"/>
</dbReference>
<dbReference type="Pfam" id="PF07237">
    <property type="entry name" value="DUF1428"/>
    <property type="match status" value="2"/>
</dbReference>
<dbReference type="RefSeq" id="WP_345097796.1">
    <property type="nucleotide sequence ID" value="NZ_BAABGS010000009.1"/>
</dbReference>
<dbReference type="EMBL" id="JBHUIR010000010">
    <property type="protein sequence ID" value="MFD2258633.1"/>
    <property type="molecule type" value="Genomic_DNA"/>
</dbReference>
<protein>
    <submittedName>
        <fullName evidence="1">DUF1428 domain-containing protein</fullName>
    </submittedName>
</protein>
<sequence>MTYYAGTVAAVPTKNRQIYIDHVHEAWPVFQRYGCTRMVEGWGVDIPKGKVTDFYKAVDAREDETIVFAWTEWPDKQAADAAWERMQAENAMMQISEMPFDGSRMIYGGFSPVFTAGSDQTAGYIQGFALAVPERNREAYIRMASEAWESAFAPNKCLGVVEAWGVDVPHGTKTDFYRATKAEDGEVPLFSWTAWADRETCDAATKAMEASMEGQEFPEMPFDGMRMFWGGFEVIFDSARL</sequence>
<dbReference type="InterPro" id="IPR011008">
    <property type="entry name" value="Dimeric_a/b-barrel"/>
</dbReference>
<organism evidence="1 2">
    <name type="scientific">Chelativorans composti</name>
    <dbReference type="NCBI Taxonomy" id="768533"/>
    <lineage>
        <taxon>Bacteria</taxon>
        <taxon>Pseudomonadati</taxon>
        <taxon>Pseudomonadota</taxon>
        <taxon>Alphaproteobacteria</taxon>
        <taxon>Hyphomicrobiales</taxon>
        <taxon>Phyllobacteriaceae</taxon>
        <taxon>Chelativorans</taxon>
    </lineage>
</organism>
<dbReference type="InterPro" id="IPR009874">
    <property type="entry name" value="DUF1428"/>
</dbReference>
<comment type="caution">
    <text evidence="1">The sequence shown here is derived from an EMBL/GenBank/DDBJ whole genome shotgun (WGS) entry which is preliminary data.</text>
</comment>
<dbReference type="Proteomes" id="UP001597373">
    <property type="component" value="Unassembled WGS sequence"/>
</dbReference>
<reference evidence="2" key="1">
    <citation type="journal article" date="2019" name="Int. J. Syst. Evol. Microbiol.">
        <title>The Global Catalogue of Microorganisms (GCM) 10K type strain sequencing project: providing services to taxonomists for standard genome sequencing and annotation.</title>
        <authorList>
            <consortium name="The Broad Institute Genomics Platform"/>
            <consortium name="The Broad Institute Genome Sequencing Center for Infectious Disease"/>
            <person name="Wu L."/>
            <person name="Ma J."/>
        </authorList>
    </citation>
    <scope>NUCLEOTIDE SEQUENCE [LARGE SCALE GENOMIC DNA]</scope>
    <source>
        <strain evidence="2">KCTC 23707</strain>
    </source>
</reference>
<evidence type="ECO:0000313" key="2">
    <source>
        <dbReference type="Proteomes" id="UP001597373"/>
    </source>
</evidence>